<name>A0A5C3PST4_9APHY</name>
<keyword evidence="3" id="KW-1185">Reference proteome</keyword>
<feature type="compositionally biased region" description="Basic and acidic residues" evidence="1">
    <location>
        <begin position="242"/>
        <end position="252"/>
    </location>
</feature>
<evidence type="ECO:0000313" key="3">
    <source>
        <dbReference type="Proteomes" id="UP000308197"/>
    </source>
</evidence>
<sequence length="279" mass="28079">MPTVDTGSGNGTSIGTSVASSIQPSGQQLPARPDNSPLVLPRTAALRDAVEKCRQAAQASQAAQDRPRDADDSDSMQVDGHPRPEASAAQGGPEAASPLSSNTSPKTAQTAAEPFVKSEQQGTGNSPPGTPPVQNPRHEALRSLVRHQVRPPDPRPARMAAADARLPVRAPAQARCAGVDVLCAEPRAPWGGAVFRRCDGHGDTAGAAAPAVAGEHGHDGRGRAVGEGGGGAGAPGDGGVRVAHDGGRRAAVGEEGVGEEQPEGAGAGVGGYLDCRAWI</sequence>
<feature type="compositionally biased region" description="Polar residues" evidence="1">
    <location>
        <begin position="118"/>
        <end position="127"/>
    </location>
</feature>
<organism evidence="2 3">
    <name type="scientific">Polyporus arcularius HHB13444</name>
    <dbReference type="NCBI Taxonomy" id="1314778"/>
    <lineage>
        <taxon>Eukaryota</taxon>
        <taxon>Fungi</taxon>
        <taxon>Dikarya</taxon>
        <taxon>Basidiomycota</taxon>
        <taxon>Agaricomycotina</taxon>
        <taxon>Agaricomycetes</taxon>
        <taxon>Polyporales</taxon>
        <taxon>Polyporaceae</taxon>
        <taxon>Polyporus</taxon>
    </lineage>
</organism>
<feature type="compositionally biased region" description="Basic and acidic residues" evidence="1">
    <location>
        <begin position="215"/>
        <end position="224"/>
    </location>
</feature>
<evidence type="ECO:0000313" key="2">
    <source>
        <dbReference type="EMBL" id="TFK92552.1"/>
    </source>
</evidence>
<feature type="compositionally biased region" description="Low complexity" evidence="1">
    <location>
        <begin position="55"/>
        <end position="64"/>
    </location>
</feature>
<protein>
    <submittedName>
        <fullName evidence="2">Uncharacterized protein</fullName>
    </submittedName>
</protein>
<dbReference type="AlphaFoldDB" id="A0A5C3PST4"/>
<dbReference type="EMBL" id="ML210996">
    <property type="protein sequence ID" value="TFK92552.1"/>
    <property type="molecule type" value="Genomic_DNA"/>
</dbReference>
<feature type="region of interest" description="Disordered" evidence="1">
    <location>
        <begin position="1"/>
        <end position="159"/>
    </location>
</feature>
<feature type="compositionally biased region" description="Gly residues" evidence="1">
    <location>
        <begin position="225"/>
        <end position="239"/>
    </location>
</feature>
<accession>A0A5C3PST4</accession>
<proteinExistence type="predicted"/>
<dbReference type="Proteomes" id="UP000308197">
    <property type="component" value="Unassembled WGS sequence"/>
</dbReference>
<reference evidence="2 3" key="1">
    <citation type="journal article" date="2019" name="Nat. Ecol. Evol.">
        <title>Megaphylogeny resolves global patterns of mushroom evolution.</title>
        <authorList>
            <person name="Varga T."/>
            <person name="Krizsan K."/>
            <person name="Foldi C."/>
            <person name="Dima B."/>
            <person name="Sanchez-Garcia M."/>
            <person name="Sanchez-Ramirez S."/>
            <person name="Szollosi G.J."/>
            <person name="Szarkandi J.G."/>
            <person name="Papp V."/>
            <person name="Albert L."/>
            <person name="Andreopoulos W."/>
            <person name="Angelini C."/>
            <person name="Antonin V."/>
            <person name="Barry K.W."/>
            <person name="Bougher N.L."/>
            <person name="Buchanan P."/>
            <person name="Buyck B."/>
            <person name="Bense V."/>
            <person name="Catcheside P."/>
            <person name="Chovatia M."/>
            <person name="Cooper J."/>
            <person name="Damon W."/>
            <person name="Desjardin D."/>
            <person name="Finy P."/>
            <person name="Geml J."/>
            <person name="Haridas S."/>
            <person name="Hughes K."/>
            <person name="Justo A."/>
            <person name="Karasinski D."/>
            <person name="Kautmanova I."/>
            <person name="Kiss B."/>
            <person name="Kocsube S."/>
            <person name="Kotiranta H."/>
            <person name="LaButti K.M."/>
            <person name="Lechner B.E."/>
            <person name="Liimatainen K."/>
            <person name="Lipzen A."/>
            <person name="Lukacs Z."/>
            <person name="Mihaltcheva S."/>
            <person name="Morgado L.N."/>
            <person name="Niskanen T."/>
            <person name="Noordeloos M.E."/>
            <person name="Ohm R.A."/>
            <person name="Ortiz-Santana B."/>
            <person name="Ovrebo C."/>
            <person name="Racz N."/>
            <person name="Riley R."/>
            <person name="Savchenko A."/>
            <person name="Shiryaev A."/>
            <person name="Soop K."/>
            <person name="Spirin V."/>
            <person name="Szebenyi C."/>
            <person name="Tomsovsky M."/>
            <person name="Tulloss R.E."/>
            <person name="Uehling J."/>
            <person name="Grigoriev I.V."/>
            <person name="Vagvolgyi C."/>
            <person name="Papp T."/>
            <person name="Martin F.M."/>
            <person name="Miettinen O."/>
            <person name="Hibbett D.S."/>
            <person name="Nagy L.G."/>
        </authorList>
    </citation>
    <scope>NUCLEOTIDE SEQUENCE [LARGE SCALE GENOMIC DNA]</scope>
    <source>
        <strain evidence="2 3">HHB13444</strain>
    </source>
</reference>
<feature type="region of interest" description="Disordered" evidence="1">
    <location>
        <begin position="209"/>
        <end position="269"/>
    </location>
</feature>
<feature type="compositionally biased region" description="Polar residues" evidence="1">
    <location>
        <begin position="98"/>
        <end position="110"/>
    </location>
</feature>
<gene>
    <name evidence="2" type="ORF">K466DRAFT_217684</name>
</gene>
<feature type="compositionally biased region" description="Polar residues" evidence="1">
    <location>
        <begin position="18"/>
        <end position="28"/>
    </location>
</feature>
<dbReference type="InParanoid" id="A0A5C3PST4"/>
<evidence type="ECO:0000256" key="1">
    <source>
        <dbReference type="SAM" id="MobiDB-lite"/>
    </source>
</evidence>